<dbReference type="EC" id="2.7.13.3" evidence="3"/>
<dbReference type="KEGG" id="plad:PPGU16_78020"/>
<evidence type="ECO:0000256" key="1">
    <source>
        <dbReference type="ARBA" id="ARBA00000085"/>
    </source>
</evidence>
<evidence type="ECO:0000256" key="4">
    <source>
        <dbReference type="ARBA" id="ARBA00022553"/>
    </source>
</evidence>
<keyword evidence="7" id="KW-0418">Kinase</keyword>
<keyword evidence="9" id="KW-0902">Two-component regulatory system</keyword>
<dbReference type="SUPFAM" id="SSF55874">
    <property type="entry name" value="ATPase domain of HSP90 chaperone/DNA topoisomerase II/histidine kinase"/>
    <property type="match status" value="1"/>
</dbReference>
<dbReference type="InterPro" id="IPR005467">
    <property type="entry name" value="His_kinase_dom"/>
</dbReference>
<evidence type="ECO:0000256" key="2">
    <source>
        <dbReference type="ARBA" id="ARBA00004141"/>
    </source>
</evidence>
<name>A0A7I8C223_9BURK</name>
<dbReference type="Gene3D" id="3.30.565.10">
    <property type="entry name" value="Histidine kinase-like ATPase, C-terminal domain"/>
    <property type="match status" value="1"/>
</dbReference>
<comment type="subcellular location">
    <subcellularLocation>
        <location evidence="2">Membrane</location>
        <topology evidence="2">Multi-pass membrane protein</topology>
    </subcellularLocation>
</comment>
<keyword evidence="8" id="KW-1133">Transmembrane helix</keyword>
<keyword evidence="6" id="KW-0812">Transmembrane</keyword>
<dbReference type="InterPro" id="IPR003594">
    <property type="entry name" value="HATPase_dom"/>
</dbReference>
<dbReference type="InterPro" id="IPR036890">
    <property type="entry name" value="HATPase_C_sf"/>
</dbReference>
<dbReference type="Pfam" id="PF02518">
    <property type="entry name" value="HATPase_c"/>
    <property type="match status" value="1"/>
</dbReference>
<dbReference type="GO" id="GO:0004673">
    <property type="term" value="F:protein histidine kinase activity"/>
    <property type="evidence" value="ECO:0007669"/>
    <property type="project" value="UniProtKB-EC"/>
</dbReference>
<proteinExistence type="predicted"/>
<gene>
    <name evidence="12" type="ORF">PPGU16_78020</name>
</gene>
<keyword evidence="5" id="KW-0808">Transferase</keyword>
<dbReference type="EMBL" id="AP023177">
    <property type="protein sequence ID" value="BCF94735.1"/>
    <property type="molecule type" value="Genomic_DNA"/>
</dbReference>
<dbReference type="PANTHER" id="PTHR45436:SF15">
    <property type="entry name" value="SENSOR HISTIDINE KINASE CUSS"/>
    <property type="match status" value="1"/>
</dbReference>
<evidence type="ECO:0000259" key="11">
    <source>
        <dbReference type="PROSITE" id="PS50109"/>
    </source>
</evidence>
<dbReference type="InterPro" id="IPR050428">
    <property type="entry name" value="TCS_sensor_his_kinase"/>
</dbReference>
<comment type="catalytic activity">
    <reaction evidence="1">
        <text>ATP + protein L-histidine = ADP + protein N-phospho-L-histidine.</text>
        <dbReference type="EC" id="2.7.13.3"/>
    </reaction>
</comment>
<evidence type="ECO:0000256" key="10">
    <source>
        <dbReference type="ARBA" id="ARBA00023136"/>
    </source>
</evidence>
<dbReference type="RefSeq" id="WP_243460798.1">
    <property type="nucleotide sequence ID" value="NZ_AP023177.1"/>
</dbReference>
<dbReference type="GO" id="GO:0005886">
    <property type="term" value="C:plasma membrane"/>
    <property type="evidence" value="ECO:0007669"/>
    <property type="project" value="TreeGrafter"/>
</dbReference>
<keyword evidence="10" id="KW-0472">Membrane</keyword>
<dbReference type="AlphaFoldDB" id="A0A7I8C223"/>
<keyword evidence="4" id="KW-0597">Phosphoprotein</keyword>
<dbReference type="SMART" id="SM00387">
    <property type="entry name" value="HATPase_c"/>
    <property type="match status" value="1"/>
</dbReference>
<keyword evidence="13" id="KW-1185">Reference proteome</keyword>
<evidence type="ECO:0000256" key="5">
    <source>
        <dbReference type="ARBA" id="ARBA00022679"/>
    </source>
</evidence>
<evidence type="ECO:0000256" key="6">
    <source>
        <dbReference type="ARBA" id="ARBA00022692"/>
    </source>
</evidence>
<keyword evidence="12" id="KW-0614">Plasmid</keyword>
<evidence type="ECO:0000256" key="7">
    <source>
        <dbReference type="ARBA" id="ARBA00022777"/>
    </source>
</evidence>
<evidence type="ECO:0000256" key="9">
    <source>
        <dbReference type="ARBA" id="ARBA00023012"/>
    </source>
</evidence>
<dbReference type="CDD" id="cd00075">
    <property type="entry name" value="HATPase"/>
    <property type="match status" value="1"/>
</dbReference>
<evidence type="ECO:0000256" key="3">
    <source>
        <dbReference type="ARBA" id="ARBA00012438"/>
    </source>
</evidence>
<sequence length="193" mass="21052">MQLGIDNLENAHDPIVRSERLRELREVAVRAASMIRQLLELARADAQRSPDATVKVLDVREIVRTLIADLLPVAYGRSIDLGGKRYDAALVSANAEELRIAVRNLVENALRYTPLNGCVDIDVFADDANAVIRITDTGPGVPEDALDRVFNPFFGLAAETVEGSGLGCRSRSPLLRNMVVRFSLKTGATVKAD</sequence>
<evidence type="ECO:0000313" key="13">
    <source>
        <dbReference type="Proteomes" id="UP000510888"/>
    </source>
</evidence>
<reference evidence="12 13" key="1">
    <citation type="journal article" date="2020" name="Genes (Basel)">
        <title>Genomic Comparison of Insect Gut Symbionts from Divergent Burkholderia Subclades.</title>
        <authorList>
            <person name="Takeshita K."/>
            <person name="Kikuchi Y."/>
        </authorList>
    </citation>
    <scope>NUCLEOTIDE SEQUENCE [LARGE SCALE GENOMIC DNA]</scope>
    <source>
        <strain evidence="12 13">PGU16</strain>
        <plasmid evidence="12 13">PPGU16_p2</plasmid>
    </source>
</reference>
<dbReference type="PROSITE" id="PS50109">
    <property type="entry name" value="HIS_KIN"/>
    <property type="match status" value="1"/>
</dbReference>
<geneLocation type="plasmid" evidence="12 13">
    <name>PPGU16_p2</name>
</geneLocation>
<dbReference type="GO" id="GO:0000160">
    <property type="term" value="P:phosphorelay signal transduction system"/>
    <property type="evidence" value="ECO:0007669"/>
    <property type="project" value="UniProtKB-KW"/>
</dbReference>
<accession>A0A7I8C223</accession>
<organism evidence="12 13">
    <name type="scientific">Paraburkholderia largidicola</name>
    <dbReference type="NCBI Taxonomy" id="3014751"/>
    <lineage>
        <taxon>Bacteria</taxon>
        <taxon>Pseudomonadati</taxon>
        <taxon>Pseudomonadota</taxon>
        <taxon>Betaproteobacteria</taxon>
        <taxon>Burkholderiales</taxon>
        <taxon>Burkholderiaceae</taxon>
        <taxon>Paraburkholderia</taxon>
    </lineage>
</organism>
<dbReference type="PANTHER" id="PTHR45436">
    <property type="entry name" value="SENSOR HISTIDINE KINASE YKOH"/>
    <property type="match status" value="1"/>
</dbReference>
<dbReference type="Proteomes" id="UP000510888">
    <property type="component" value="Plasmid PPGU16_p2"/>
</dbReference>
<evidence type="ECO:0000256" key="8">
    <source>
        <dbReference type="ARBA" id="ARBA00022989"/>
    </source>
</evidence>
<protein>
    <recommendedName>
        <fullName evidence="3">histidine kinase</fullName>
        <ecNumber evidence="3">2.7.13.3</ecNumber>
    </recommendedName>
</protein>
<evidence type="ECO:0000313" key="12">
    <source>
        <dbReference type="EMBL" id="BCF94735.1"/>
    </source>
</evidence>
<feature type="domain" description="Histidine kinase" evidence="11">
    <location>
        <begin position="30"/>
        <end position="167"/>
    </location>
</feature>